<feature type="chain" id="PRO_5026887781" evidence="1">
    <location>
        <begin position="30"/>
        <end position="301"/>
    </location>
</feature>
<dbReference type="Pfam" id="PF13149">
    <property type="entry name" value="Mfa_like_1"/>
    <property type="match status" value="1"/>
</dbReference>
<sequence length="301" mass="33011">MNMRYIISKKGFRLLCLLGIIGLSSCTNESEVQILGNDLIMELTAQVNQVKTRASSENSWTGDGTEQVSLNMGEKKVTYKVTDVTGTLEPINEENRLLWSVPLKPQVVTAWYPATEGNNLPASWNVQADQSGAGFQYSDLLYTMAEVSLQGNKILPFEHLTAKVIVNLKGNGKNETELANSVVTIENSVLSGNISDGILSVSQGESKVITPKKVISSDGYVYSCHALLIPQDMKGKKFIKIQMGGRTFYYTPEEGDANLAGGFKSVYNITVGDQKIVVTVEKNSTQWRGEEEEIIETTPIS</sequence>
<name>A0A6N3V398_BACOV</name>
<evidence type="ECO:0000256" key="1">
    <source>
        <dbReference type="SAM" id="SignalP"/>
    </source>
</evidence>
<accession>A0A6N3V398</accession>
<dbReference type="PROSITE" id="PS51257">
    <property type="entry name" value="PROKAR_LIPOPROTEIN"/>
    <property type="match status" value="1"/>
</dbReference>
<dbReference type="CDD" id="cd13121">
    <property type="entry name" value="BF2867_like_C"/>
    <property type="match status" value="1"/>
</dbReference>
<protein>
    <submittedName>
        <fullName evidence="2">Fimbrillin family protein</fullName>
    </submittedName>
</protein>
<dbReference type="KEGG" id="boa:Bovatus_03111"/>
<dbReference type="AlphaFoldDB" id="A0A6N3V398"/>
<dbReference type="RefSeq" id="WP_004298517.1">
    <property type="nucleotide sequence ID" value="NZ_CP012938.1"/>
</dbReference>
<keyword evidence="1" id="KW-0732">Signal</keyword>
<organism evidence="2 3">
    <name type="scientific">Bacteroides ovatus</name>
    <dbReference type="NCBI Taxonomy" id="28116"/>
    <lineage>
        <taxon>Bacteria</taxon>
        <taxon>Pseudomonadati</taxon>
        <taxon>Bacteroidota</taxon>
        <taxon>Bacteroidia</taxon>
        <taxon>Bacteroidales</taxon>
        <taxon>Bacteroidaceae</taxon>
        <taxon>Bacteroides</taxon>
    </lineage>
</organism>
<dbReference type="GeneID" id="29452520"/>
<dbReference type="Gene3D" id="2.60.40.2630">
    <property type="match status" value="1"/>
</dbReference>
<evidence type="ECO:0000313" key="3">
    <source>
        <dbReference type="Proteomes" id="UP000460135"/>
    </source>
</evidence>
<dbReference type="CDD" id="cd13120">
    <property type="entry name" value="BF2867_like_N"/>
    <property type="match status" value="1"/>
</dbReference>
<feature type="signal peptide" evidence="1">
    <location>
        <begin position="1"/>
        <end position="29"/>
    </location>
</feature>
<proteinExistence type="predicted"/>
<comment type="caution">
    <text evidence="2">The sequence shown here is derived from an EMBL/GenBank/DDBJ whole genome shotgun (WGS) entry which is preliminary data.</text>
</comment>
<evidence type="ECO:0000313" key="2">
    <source>
        <dbReference type="EMBL" id="KAA3800180.1"/>
    </source>
</evidence>
<dbReference type="EMBL" id="VWLX01000022">
    <property type="protein sequence ID" value="KAA3800180.1"/>
    <property type="molecule type" value="Genomic_DNA"/>
</dbReference>
<gene>
    <name evidence="2" type="ORF">F3F51_22905</name>
</gene>
<dbReference type="Proteomes" id="UP000460135">
    <property type="component" value="Unassembled WGS sequence"/>
</dbReference>
<dbReference type="InterPro" id="IPR025049">
    <property type="entry name" value="Mfa-like_1"/>
</dbReference>
<reference evidence="2 3" key="1">
    <citation type="journal article" date="2019" name="Nat. Med.">
        <title>A library of human gut bacterial isolates paired with longitudinal multiomics data enables mechanistic microbiome research.</title>
        <authorList>
            <person name="Poyet M."/>
            <person name="Groussin M."/>
            <person name="Gibbons S.M."/>
            <person name="Avila-Pacheco J."/>
            <person name="Jiang X."/>
            <person name="Kearney S.M."/>
            <person name="Perrotta A.R."/>
            <person name="Berdy B."/>
            <person name="Zhao S."/>
            <person name="Lieberman T.D."/>
            <person name="Swanson P.K."/>
            <person name="Smith M."/>
            <person name="Roesemann S."/>
            <person name="Alexander J.E."/>
            <person name="Rich S.A."/>
            <person name="Livny J."/>
            <person name="Vlamakis H."/>
            <person name="Clish C."/>
            <person name="Bullock K."/>
            <person name="Deik A."/>
            <person name="Scott J."/>
            <person name="Pierce K.A."/>
            <person name="Xavier R.J."/>
            <person name="Alm E.J."/>
        </authorList>
    </citation>
    <scope>NUCLEOTIDE SEQUENCE [LARGE SCALE GENOMIC DNA]</scope>
    <source>
        <strain evidence="2 3">BIOML-A183</strain>
    </source>
</reference>